<protein>
    <submittedName>
        <fullName evidence="1">Uncharacterized protein</fullName>
    </submittedName>
</protein>
<dbReference type="OrthoDB" id="3437960at2759"/>
<dbReference type="AlphaFoldDB" id="A0A397T9J4"/>
<dbReference type="EMBL" id="QKYT01000147">
    <property type="protein sequence ID" value="RIA91624.1"/>
    <property type="molecule type" value="Genomic_DNA"/>
</dbReference>
<keyword evidence="2" id="KW-1185">Reference proteome</keyword>
<accession>A0A397T9J4</accession>
<gene>
    <name evidence="1" type="ORF">C1645_821776</name>
</gene>
<evidence type="ECO:0000313" key="1">
    <source>
        <dbReference type="EMBL" id="RIA91624.1"/>
    </source>
</evidence>
<evidence type="ECO:0000313" key="2">
    <source>
        <dbReference type="Proteomes" id="UP000265703"/>
    </source>
</evidence>
<comment type="caution">
    <text evidence="1">The sequence shown here is derived from an EMBL/GenBank/DDBJ whole genome shotgun (WGS) entry which is preliminary data.</text>
</comment>
<reference evidence="1 2" key="1">
    <citation type="submission" date="2018-06" db="EMBL/GenBank/DDBJ databases">
        <title>Comparative genomics reveals the genomic features of Rhizophagus irregularis, R. cerebriforme, R. diaphanum and Gigaspora rosea, and their symbiotic lifestyle signature.</title>
        <authorList>
            <person name="Morin E."/>
            <person name="San Clemente H."/>
            <person name="Chen E.C.H."/>
            <person name="De La Providencia I."/>
            <person name="Hainaut M."/>
            <person name="Kuo A."/>
            <person name="Kohler A."/>
            <person name="Murat C."/>
            <person name="Tang N."/>
            <person name="Roy S."/>
            <person name="Loubradou J."/>
            <person name="Henrissat B."/>
            <person name="Grigoriev I.V."/>
            <person name="Corradi N."/>
            <person name="Roux C."/>
            <person name="Martin F.M."/>
        </authorList>
    </citation>
    <scope>NUCLEOTIDE SEQUENCE [LARGE SCALE GENOMIC DNA]</scope>
    <source>
        <strain evidence="1 2">DAOM 227022</strain>
    </source>
</reference>
<dbReference type="STRING" id="658196.A0A397T9J4"/>
<dbReference type="Proteomes" id="UP000265703">
    <property type="component" value="Unassembled WGS sequence"/>
</dbReference>
<proteinExistence type="predicted"/>
<sequence>MGNAWREKNNLQVDPNDTVMWIKFRIEGKVKDKNDVYVKKEVSKDEAAIFIKEKENKDEITPISNTAKLSYRDVLVKGKVNENKNTNDFMSKRYEHEMTVRELLCKGMEAISLLPQIPIEYDNVNYDDLPNAPQGEELTEAEQDQRIWESFREAYKDSKAVEYFSKAFKMLERGP</sequence>
<organism evidence="1 2">
    <name type="scientific">Glomus cerebriforme</name>
    <dbReference type="NCBI Taxonomy" id="658196"/>
    <lineage>
        <taxon>Eukaryota</taxon>
        <taxon>Fungi</taxon>
        <taxon>Fungi incertae sedis</taxon>
        <taxon>Mucoromycota</taxon>
        <taxon>Glomeromycotina</taxon>
        <taxon>Glomeromycetes</taxon>
        <taxon>Glomerales</taxon>
        <taxon>Glomeraceae</taxon>
        <taxon>Glomus</taxon>
    </lineage>
</organism>
<name>A0A397T9J4_9GLOM</name>